<feature type="transmembrane region" description="Helical" evidence="2">
    <location>
        <begin position="234"/>
        <end position="256"/>
    </location>
</feature>
<reference evidence="3" key="2">
    <citation type="submission" date="2025-08" db="UniProtKB">
        <authorList>
            <consortium name="Ensembl"/>
        </authorList>
    </citation>
    <scope>IDENTIFICATION</scope>
</reference>
<keyword evidence="2" id="KW-0472">Membrane</keyword>
<protein>
    <submittedName>
        <fullName evidence="3">Uncharacterized protein</fullName>
    </submittedName>
</protein>
<organism evidence="3 4">
    <name type="scientific">Ciona savignyi</name>
    <name type="common">Pacific transparent sea squirt</name>
    <dbReference type="NCBI Taxonomy" id="51511"/>
    <lineage>
        <taxon>Eukaryota</taxon>
        <taxon>Metazoa</taxon>
        <taxon>Chordata</taxon>
        <taxon>Tunicata</taxon>
        <taxon>Ascidiacea</taxon>
        <taxon>Phlebobranchia</taxon>
        <taxon>Cionidae</taxon>
        <taxon>Ciona</taxon>
    </lineage>
</organism>
<reference evidence="4" key="1">
    <citation type="submission" date="2003-08" db="EMBL/GenBank/DDBJ databases">
        <authorList>
            <person name="Birren B."/>
            <person name="Nusbaum C."/>
            <person name="Abebe A."/>
            <person name="Abouelleil A."/>
            <person name="Adekoya E."/>
            <person name="Ait-zahra M."/>
            <person name="Allen N."/>
            <person name="Allen T."/>
            <person name="An P."/>
            <person name="Anderson M."/>
            <person name="Anderson S."/>
            <person name="Arachchi H."/>
            <person name="Armbruster J."/>
            <person name="Bachantsang P."/>
            <person name="Baldwin J."/>
            <person name="Barry A."/>
            <person name="Bayul T."/>
            <person name="Blitshsteyn B."/>
            <person name="Bloom T."/>
            <person name="Blye J."/>
            <person name="Boguslavskiy L."/>
            <person name="Borowsky M."/>
            <person name="Boukhgalter B."/>
            <person name="Brunache A."/>
            <person name="Butler J."/>
            <person name="Calixte N."/>
            <person name="Calvo S."/>
            <person name="Camarata J."/>
            <person name="Campo K."/>
            <person name="Chang J."/>
            <person name="Cheshatsang Y."/>
            <person name="Citroen M."/>
            <person name="Collymore A."/>
            <person name="Considine T."/>
            <person name="Cook A."/>
            <person name="Cooke P."/>
            <person name="Corum B."/>
            <person name="Cuomo C."/>
            <person name="David R."/>
            <person name="Dawoe T."/>
            <person name="Degray S."/>
            <person name="Dodge S."/>
            <person name="Dooley K."/>
            <person name="Dorje P."/>
            <person name="Dorjee K."/>
            <person name="Dorris L."/>
            <person name="Duffey N."/>
            <person name="Dupes A."/>
            <person name="Elkins T."/>
            <person name="Engels R."/>
            <person name="Erickson J."/>
            <person name="Farina A."/>
            <person name="Faro S."/>
            <person name="Ferreira P."/>
            <person name="Fischer H."/>
            <person name="Fitzgerald M."/>
            <person name="Foley K."/>
            <person name="Gage D."/>
            <person name="Galagan J."/>
            <person name="Gearin G."/>
            <person name="Gnerre S."/>
            <person name="Gnirke A."/>
            <person name="Goyette A."/>
            <person name="Graham J."/>
            <person name="Grandbois E."/>
            <person name="Gyaltsen K."/>
            <person name="Hafez N."/>
            <person name="Hagopian D."/>
            <person name="Hagos B."/>
            <person name="Hall J."/>
            <person name="Hatcher B."/>
            <person name="Heller A."/>
            <person name="Higgins H."/>
            <person name="Honan T."/>
            <person name="Horn A."/>
            <person name="Houde N."/>
            <person name="Hughes L."/>
            <person name="Hulme W."/>
            <person name="Husby E."/>
            <person name="Iliev I."/>
            <person name="Jaffe D."/>
            <person name="Jones C."/>
            <person name="Kamal M."/>
            <person name="Kamat A."/>
            <person name="Kamvysselis M."/>
            <person name="Karlsson E."/>
            <person name="Kells C."/>
            <person name="Kieu A."/>
            <person name="Kisner P."/>
            <person name="Kodira C."/>
            <person name="Kulbokas E."/>
            <person name="Labutti K."/>
            <person name="Lama D."/>
            <person name="Landers T."/>
            <person name="Leger J."/>
            <person name="Levine S."/>
            <person name="Lewis D."/>
            <person name="Lewis T."/>
            <person name="Lindblad-toh K."/>
            <person name="Liu X."/>
            <person name="Lokyitsang T."/>
            <person name="Lokyitsang Y."/>
            <person name="Lucien O."/>
            <person name="Lui A."/>
            <person name="Ma L.J."/>
            <person name="Mabbitt R."/>
            <person name="Macdonald J."/>
            <person name="Maclean C."/>
            <person name="Major J."/>
            <person name="Manning J."/>
            <person name="Marabella R."/>
            <person name="Maru K."/>
            <person name="Matthews C."/>
            <person name="Mauceli E."/>
            <person name="Mccarthy M."/>
            <person name="Mcdonough S."/>
            <person name="Mcghee T."/>
            <person name="Meldrim J."/>
            <person name="Meneus L."/>
            <person name="Mesirov J."/>
            <person name="Mihalev A."/>
            <person name="Mihova T."/>
            <person name="Mikkelsen T."/>
            <person name="Mlenga V."/>
            <person name="Moru K."/>
            <person name="Mozes J."/>
            <person name="Mulrain L."/>
            <person name="Munson G."/>
            <person name="Naylor J."/>
            <person name="Newes C."/>
            <person name="Nguyen C."/>
            <person name="Nguyen N."/>
            <person name="Nguyen T."/>
            <person name="Nicol R."/>
            <person name="Nielsen C."/>
            <person name="Nizzari M."/>
            <person name="Norbu C."/>
            <person name="Norbu N."/>
            <person name="O'donnell P."/>
            <person name="Okoawo O."/>
            <person name="O'leary S."/>
            <person name="Omotosho B."/>
            <person name="O'neill K."/>
            <person name="Osman S."/>
            <person name="Parker S."/>
            <person name="Perrin D."/>
            <person name="Phunkhang P."/>
            <person name="Piqani B."/>
            <person name="Purcell S."/>
            <person name="Rachupka T."/>
            <person name="Ramasamy U."/>
            <person name="Rameau R."/>
            <person name="Ray V."/>
            <person name="Raymond C."/>
            <person name="Retta R."/>
            <person name="Richardson S."/>
            <person name="Rise C."/>
            <person name="Rodriguez J."/>
            <person name="Rogers J."/>
            <person name="Rogov P."/>
            <person name="Rutman M."/>
            <person name="Schupbach R."/>
            <person name="Seaman C."/>
            <person name="Settipalli S."/>
            <person name="Sharpe T."/>
            <person name="Sheridan J."/>
            <person name="Sherpa N."/>
            <person name="Shi J."/>
            <person name="Smirnov S."/>
            <person name="Smith C."/>
            <person name="Sougnez C."/>
            <person name="Spencer B."/>
            <person name="Stalker J."/>
            <person name="Stange-thomann N."/>
            <person name="Stavropoulos S."/>
            <person name="Stetson K."/>
            <person name="Stone C."/>
            <person name="Stone S."/>
            <person name="Stubbs M."/>
            <person name="Talamas J."/>
            <person name="Tchuinga P."/>
            <person name="Tenzing P."/>
            <person name="Tesfaye S."/>
            <person name="Theodore J."/>
            <person name="Thoulutsang Y."/>
            <person name="Topham K."/>
            <person name="Towey S."/>
            <person name="Tsamla T."/>
            <person name="Tsomo N."/>
            <person name="Vallee D."/>
            <person name="Vassiliev H."/>
            <person name="Venkataraman V."/>
            <person name="Vinson J."/>
            <person name="Vo A."/>
            <person name="Wade C."/>
            <person name="Wang S."/>
            <person name="Wangchuk T."/>
            <person name="Wangdi T."/>
            <person name="Whittaker C."/>
            <person name="Wilkinson J."/>
            <person name="Wu Y."/>
            <person name="Wyman D."/>
            <person name="Yadav S."/>
            <person name="Yang S."/>
            <person name="Yang X."/>
            <person name="Yeager S."/>
            <person name="Yee E."/>
            <person name="Young G."/>
            <person name="Zainoun J."/>
            <person name="Zembeck L."/>
            <person name="Zimmer A."/>
            <person name="Zody M."/>
            <person name="Lander E."/>
        </authorList>
    </citation>
    <scope>NUCLEOTIDE SEQUENCE [LARGE SCALE GENOMIC DNA]</scope>
</reference>
<name>H2ZCF4_CIOSA</name>
<keyword evidence="4" id="KW-1185">Reference proteome</keyword>
<dbReference type="HOGENOM" id="CLU_658817_0_0_1"/>
<keyword evidence="2" id="KW-0812">Transmembrane</keyword>
<sequence>MKTAYMQGRVEQGFVISEVKAVNLNWTDANVVNITLDKTSQHNSLILCAVESLSGTVVKGVLLKINEVLQRQVLKDRREKIGKLVRYGNGSVNRTTPRIRNNDHIIPKIDKNISRCGESPGVPVTLLTPTNTSPVTYEFSLGKSFGEIRQNNADKTIDLYIFKPEDLEENLLYICHTHGPRILHRWSPLSDSNTAVKIQAQSSTQWFLVCLSLSSINEEACGNFTVVPSRGGNVMVMLIVGAVLMGFGTIPLLVAASQHAWHSRQEIAAARLRRTKPLLAKPVKRQLQTQASDNSKDIDSGRSSHILEGPRDANSPSLPIRELYNSKMITSRSNMKVNPTKSQLNGLCSYHSEIYDSGEKEAMLAAPADEDARNSGVQRWLNQVQLENWSEASQRDAYVADGHSVTEDYFDDRLNEV</sequence>
<evidence type="ECO:0000313" key="4">
    <source>
        <dbReference type="Proteomes" id="UP000007875"/>
    </source>
</evidence>
<accession>H2ZCF4</accession>
<dbReference type="Ensembl" id="ENSCSAVT00000015444.1">
    <property type="protein sequence ID" value="ENSCSAVP00000015270.1"/>
    <property type="gene ID" value="ENSCSAVG00000008961.1"/>
</dbReference>
<feature type="region of interest" description="Disordered" evidence="1">
    <location>
        <begin position="283"/>
        <end position="318"/>
    </location>
</feature>
<evidence type="ECO:0000313" key="3">
    <source>
        <dbReference type="Ensembl" id="ENSCSAVP00000015270.1"/>
    </source>
</evidence>
<dbReference type="Proteomes" id="UP000007875">
    <property type="component" value="Unassembled WGS sequence"/>
</dbReference>
<evidence type="ECO:0000256" key="2">
    <source>
        <dbReference type="SAM" id="Phobius"/>
    </source>
</evidence>
<keyword evidence="2" id="KW-1133">Transmembrane helix</keyword>
<dbReference type="InParanoid" id="H2ZCF4"/>
<proteinExistence type="predicted"/>
<reference evidence="3" key="3">
    <citation type="submission" date="2025-09" db="UniProtKB">
        <authorList>
            <consortium name="Ensembl"/>
        </authorList>
    </citation>
    <scope>IDENTIFICATION</scope>
</reference>
<dbReference type="AlphaFoldDB" id="H2ZCF4"/>
<evidence type="ECO:0000256" key="1">
    <source>
        <dbReference type="SAM" id="MobiDB-lite"/>
    </source>
</evidence>